<keyword evidence="4 7" id="KW-0732">Signal</keyword>
<feature type="compositionally biased region" description="Basic and acidic residues" evidence="6">
    <location>
        <begin position="152"/>
        <end position="162"/>
    </location>
</feature>
<sequence>MRSRSSSSFLITGIAASSLVLAGCATASTPTGDAGDNALIQIVASTDVYGDIASRVGGEFAEVTSIISGSAQDPHSYEATAQDQLTLSKADLVIENGGGYDPFIDSMLDASGDKNVVVVNASEASGLIEGGEGGPDDHADETEEEHAEEEGDAHADETEEEHAAHIEGFNEHVWYSFHGVEKIAAEIAHELGEIDEANAAAYEENYEAFAAEIAELEERAESMRSLVAGQGAAVTEPVPNYLLEEIGFENMTPSDFSEAVEEGTDVSPAVLQETLSLFDDGSVILLAYNEQTSGPITEQVRTAAQDAGVAVVSLTETLPDGEDYISWMSGNLDAIEDALA</sequence>
<dbReference type="RefSeq" id="WP_141990477.1">
    <property type="nucleotide sequence ID" value="NZ_VFRA01000001.1"/>
</dbReference>
<dbReference type="PANTHER" id="PTHR42953:SF1">
    <property type="entry name" value="METAL-BINDING PROTEIN HI_0362-RELATED"/>
    <property type="match status" value="1"/>
</dbReference>
<dbReference type="GO" id="GO:0046872">
    <property type="term" value="F:metal ion binding"/>
    <property type="evidence" value="ECO:0007669"/>
    <property type="project" value="UniProtKB-KW"/>
</dbReference>
<feature type="compositionally biased region" description="Acidic residues" evidence="6">
    <location>
        <begin position="138"/>
        <end position="151"/>
    </location>
</feature>
<protein>
    <submittedName>
        <fullName evidence="8">Zinc/manganese transport system substrate-binding protein</fullName>
    </submittedName>
</protein>
<keyword evidence="9" id="KW-1185">Reference proteome</keyword>
<dbReference type="AlphaFoldDB" id="A0A8H2K7F0"/>
<evidence type="ECO:0000256" key="6">
    <source>
        <dbReference type="SAM" id="MobiDB-lite"/>
    </source>
</evidence>
<keyword evidence="2" id="KW-0813">Transport</keyword>
<evidence type="ECO:0000256" key="5">
    <source>
        <dbReference type="SAM" id="Coils"/>
    </source>
</evidence>
<keyword evidence="3" id="KW-0479">Metal-binding</keyword>
<comment type="caution">
    <text evidence="8">The sequence shown here is derived from an EMBL/GenBank/DDBJ whole genome shotgun (WGS) entry which is preliminary data.</text>
</comment>
<evidence type="ECO:0000256" key="4">
    <source>
        <dbReference type="ARBA" id="ARBA00022729"/>
    </source>
</evidence>
<organism evidence="8 9">
    <name type="scientific">Rhodoglobus vestalii</name>
    <dbReference type="NCBI Taxonomy" id="193384"/>
    <lineage>
        <taxon>Bacteria</taxon>
        <taxon>Bacillati</taxon>
        <taxon>Actinomycetota</taxon>
        <taxon>Actinomycetes</taxon>
        <taxon>Micrococcales</taxon>
        <taxon>Microbacteriaceae</taxon>
        <taxon>Rhodoglobus</taxon>
    </lineage>
</organism>
<evidence type="ECO:0000256" key="2">
    <source>
        <dbReference type="ARBA" id="ARBA00022448"/>
    </source>
</evidence>
<evidence type="ECO:0000313" key="9">
    <source>
        <dbReference type="Proteomes" id="UP000316560"/>
    </source>
</evidence>
<dbReference type="InterPro" id="IPR050492">
    <property type="entry name" value="Bact_metal-bind_prot9"/>
</dbReference>
<gene>
    <name evidence="8" type="ORF">FB472_1685</name>
</gene>
<dbReference type="SUPFAM" id="SSF53807">
    <property type="entry name" value="Helical backbone' metal receptor"/>
    <property type="match status" value="1"/>
</dbReference>
<accession>A0A8H2K7F0</accession>
<name>A0A8H2K7F0_9MICO</name>
<feature type="region of interest" description="Disordered" evidence="6">
    <location>
        <begin position="126"/>
        <end position="162"/>
    </location>
</feature>
<dbReference type="PROSITE" id="PS51257">
    <property type="entry name" value="PROKAR_LIPOPROTEIN"/>
    <property type="match status" value="1"/>
</dbReference>
<evidence type="ECO:0000256" key="3">
    <source>
        <dbReference type="ARBA" id="ARBA00022723"/>
    </source>
</evidence>
<dbReference type="Pfam" id="PF01297">
    <property type="entry name" value="ZnuA"/>
    <property type="match status" value="1"/>
</dbReference>
<dbReference type="Proteomes" id="UP000316560">
    <property type="component" value="Unassembled WGS sequence"/>
</dbReference>
<evidence type="ECO:0000256" key="1">
    <source>
        <dbReference type="ARBA" id="ARBA00004196"/>
    </source>
</evidence>
<dbReference type="Gene3D" id="3.40.50.1980">
    <property type="entry name" value="Nitrogenase molybdenum iron protein domain"/>
    <property type="match status" value="2"/>
</dbReference>
<feature type="signal peptide" evidence="7">
    <location>
        <begin position="1"/>
        <end position="22"/>
    </location>
</feature>
<evidence type="ECO:0000256" key="7">
    <source>
        <dbReference type="SAM" id="SignalP"/>
    </source>
</evidence>
<feature type="chain" id="PRO_5039644039" evidence="7">
    <location>
        <begin position="23"/>
        <end position="340"/>
    </location>
</feature>
<dbReference type="GO" id="GO:0030001">
    <property type="term" value="P:metal ion transport"/>
    <property type="evidence" value="ECO:0007669"/>
    <property type="project" value="InterPro"/>
</dbReference>
<dbReference type="EMBL" id="VFRA01000001">
    <property type="protein sequence ID" value="TQO20074.1"/>
    <property type="molecule type" value="Genomic_DNA"/>
</dbReference>
<dbReference type="OrthoDB" id="5296019at2"/>
<reference evidence="8 9" key="1">
    <citation type="submission" date="2019-06" db="EMBL/GenBank/DDBJ databases">
        <title>Sequencing the genomes of 1000 actinobacteria strains.</title>
        <authorList>
            <person name="Klenk H.-P."/>
        </authorList>
    </citation>
    <scope>NUCLEOTIDE SEQUENCE [LARGE SCALE GENOMIC DNA]</scope>
    <source>
        <strain evidence="8 9">DSM 21947</strain>
    </source>
</reference>
<keyword evidence="5" id="KW-0175">Coiled coil</keyword>
<comment type="subcellular location">
    <subcellularLocation>
        <location evidence="1">Cell envelope</location>
    </subcellularLocation>
</comment>
<feature type="coiled-coil region" evidence="5">
    <location>
        <begin position="199"/>
        <end position="226"/>
    </location>
</feature>
<dbReference type="PANTHER" id="PTHR42953">
    <property type="entry name" value="HIGH-AFFINITY ZINC UPTAKE SYSTEM PROTEIN ZNUA-RELATED"/>
    <property type="match status" value="1"/>
</dbReference>
<dbReference type="GO" id="GO:0030313">
    <property type="term" value="C:cell envelope"/>
    <property type="evidence" value="ECO:0007669"/>
    <property type="project" value="UniProtKB-SubCell"/>
</dbReference>
<proteinExistence type="predicted"/>
<dbReference type="InterPro" id="IPR006127">
    <property type="entry name" value="ZnuA-like"/>
</dbReference>
<evidence type="ECO:0000313" key="8">
    <source>
        <dbReference type="EMBL" id="TQO20074.1"/>
    </source>
</evidence>